<name>A0A6J6ERX0_9ZZZZ</name>
<evidence type="ECO:0000313" key="1">
    <source>
        <dbReference type="EMBL" id="CAB4578856.1"/>
    </source>
</evidence>
<protein>
    <submittedName>
        <fullName evidence="1">Unannotated protein</fullName>
    </submittedName>
</protein>
<dbReference type="AlphaFoldDB" id="A0A6J6ERX0"/>
<sequence length="118" mass="12654">MRVTVHLATNSVSTEIQVDSITIRVRDVTDGSRNVTDCIADRRRGDSGNKRLLGCLDNAKILGVCGAGDETDRRVTHPAVDTRGKVDADDVAIGNGVVVGEAVKHRVVDARADDFAER</sequence>
<proteinExistence type="predicted"/>
<organism evidence="1">
    <name type="scientific">freshwater metagenome</name>
    <dbReference type="NCBI Taxonomy" id="449393"/>
    <lineage>
        <taxon>unclassified sequences</taxon>
        <taxon>metagenomes</taxon>
        <taxon>ecological metagenomes</taxon>
    </lineage>
</organism>
<dbReference type="EMBL" id="CAEZTZ010000009">
    <property type="protein sequence ID" value="CAB4578856.1"/>
    <property type="molecule type" value="Genomic_DNA"/>
</dbReference>
<reference evidence="1" key="1">
    <citation type="submission" date="2020-05" db="EMBL/GenBank/DDBJ databases">
        <authorList>
            <person name="Chiriac C."/>
            <person name="Salcher M."/>
            <person name="Ghai R."/>
            <person name="Kavagutti S V."/>
        </authorList>
    </citation>
    <scope>NUCLEOTIDE SEQUENCE</scope>
</reference>
<gene>
    <name evidence="1" type="ORF">UFOPK1767_00155</name>
</gene>
<accession>A0A6J6ERX0</accession>